<protein>
    <submittedName>
        <fullName evidence="2">Uncharacterized protein</fullName>
    </submittedName>
</protein>
<proteinExistence type="predicted"/>
<evidence type="ECO:0000313" key="2">
    <source>
        <dbReference type="EMBL" id="KPH87831.1"/>
    </source>
</evidence>
<feature type="compositionally biased region" description="Basic and acidic residues" evidence="1">
    <location>
        <begin position="1"/>
        <end position="35"/>
    </location>
</feature>
<organism evidence="2 3">
    <name type="scientific">Komagataeibacter intermedius AF2</name>
    <dbReference type="NCBI Taxonomy" id="1458464"/>
    <lineage>
        <taxon>Bacteria</taxon>
        <taxon>Pseudomonadati</taxon>
        <taxon>Pseudomonadota</taxon>
        <taxon>Alphaproteobacteria</taxon>
        <taxon>Acetobacterales</taxon>
        <taxon>Acetobacteraceae</taxon>
        <taxon>Komagataeibacter</taxon>
    </lineage>
</organism>
<evidence type="ECO:0000313" key="3">
    <source>
        <dbReference type="Proteomes" id="UP000031553"/>
    </source>
</evidence>
<feature type="region of interest" description="Disordered" evidence="1">
    <location>
        <begin position="1"/>
        <end position="46"/>
    </location>
</feature>
<gene>
    <name evidence="2" type="ORF">GLUCOINTEAF2_0204065</name>
</gene>
<name>A0A0C1V3B2_9PROT</name>
<dbReference type="AlphaFoldDB" id="A0A0C1V3B2"/>
<comment type="caution">
    <text evidence="2">The sequence shown here is derived from an EMBL/GenBank/DDBJ whole genome shotgun (WGS) entry which is preliminary data.</text>
</comment>
<sequence>MAGHDPEHQAEGERKGDSDDRGSQHAEPCQNHEDEPGTAGLQLFGDPDREGTRVAIGGAVSQLLVDLRSADLALHHASVFQPKRRFSGVDRRRHGSGWCRGGNRRRRRCLRATWGLRISDDRPLRHDASCGINFRARRVTVGIADHIPADRHARARDIG</sequence>
<dbReference type="EMBL" id="JUFX02000099">
    <property type="protein sequence ID" value="KPH87831.1"/>
    <property type="molecule type" value="Genomic_DNA"/>
</dbReference>
<evidence type="ECO:0000256" key="1">
    <source>
        <dbReference type="SAM" id="MobiDB-lite"/>
    </source>
</evidence>
<reference evidence="2 3" key="1">
    <citation type="submission" date="2015-07" db="EMBL/GenBank/DDBJ databases">
        <title>Draft Genome Sequence of Komagataeibacter intermedius Strain AF2, Isolated from Kombucha Tea.</title>
        <authorList>
            <person name="Santos R.A."/>
            <person name="Berretta A.A."/>
            <person name="Barud H.S."/>
            <person name="Ribeiro S.J."/>
            <person name="Gonzalez-Garcia L.N."/>
            <person name="Zucchi T.D."/>
            <person name="Goldman G.H."/>
            <person name="Riano-Pachon D.M."/>
        </authorList>
    </citation>
    <scope>NUCLEOTIDE SEQUENCE [LARGE SCALE GENOMIC DNA]</scope>
    <source>
        <strain evidence="2 3">AF2</strain>
    </source>
</reference>
<accession>A0A0C1V3B2</accession>
<dbReference type="Proteomes" id="UP000031553">
    <property type="component" value="Unassembled WGS sequence"/>
</dbReference>